<evidence type="ECO:0000256" key="1">
    <source>
        <dbReference type="ARBA" id="ARBA00022649"/>
    </source>
</evidence>
<keyword evidence="3 6" id="KW-0479">Metal-binding</keyword>
<keyword evidence="2 6" id="KW-0540">Nuclease</keyword>
<keyword evidence="6" id="KW-0800">Toxin</keyword>
<dbReference type="CDD" id="cd09882">
    <property type="entry name" value="PIN_MtVapC3-like_start"/>
    <property type="match status" value="1"/>
</dbReference>
<dbReference type="Proteomes" id="UP000176992">
    <property type="component" value="Unassembled WGS sequence"/>
</dbReference>
<dbReference type="InterPro" id="IPR029060">
    <property type="entry name" value="PIN-like_dom_sf"/>
</dbReference>
<sequence>MILVDTSVWIDFFRGANSAHCRALRKLIEDEEDIAITEIILAEILQGIKSDKDFRTVMNYLIEFPIYKPKGTETYLAAARIFRDCRKGGKTVRKTVDCIIAAICLENNLILLHKDSDFDLIGACSKLELLTLQE</sequence>
<dbReference type="InterPro" id="IPR002716">
    <property type="entry name" value="PIN_dom"/>
</dbReference>
<keyword evidence="1 6" id="KW-1277">Toxin-antitoxin system</keyword>
<keyword evidence="5 6" id="KW-0460">Magnesium</keyword>
<accession>A0A1F5YDI0</accession>
<comment type="similarity">
    <text evidence="6">Belongs to the PINc/VapC protein family.</text>
</comment>
<dbReference type="InterPro" id="IPR051749">
    <property type="entry name" value="PINc/VapC_TA_RNase"/>
</dbReference>
<evidence type="ECO:0000256" key="4">
    <source>
        <dbReference type="ARBA" id="ARBA00022801"/>
    </source>
</evidence>
<dbReference type="GO" id="GO:0004540">
    <property type="term" value="F:RNA nuclease activity"/>
    <property type="evidence" value="ECO:0007669"/>
    <property type="project" value="InterPro"/>
</dbReference>
<evidence type="ECO:0000256" key="2">
    <source>
        <dbReference type="ARBA" id="ARBA00022722"/>
    </source>
</evidence>
<evidence type="ECO:0000259" key="7">
    <source>
        <dbReference type="SMART" id="SM00670"/>
    </source>
</evidence>
<evidence type="ECO:0000313" key="9">
    <source>
        <dbReference type="Proteomes" id="UP000176992"/>
    </source>
</evidence>
<name>A0A1F5YDI0_9BACT</name>
<dbReference type="GO" id="GO:0090729">
    <property type="term" value="F:toxin activity"/>
    <property type="evidence" value="ECO:0007669"/>
    <property type="project" value="UniProtKB-KW"/>
</dbReference>
<dbReference type="EMBL" id="MFIV01000182">
    <property type="protein sequence ID" value="OGF98016.1"/>
    <property type="molecule type" value="Genomic_DNA"/>
</dbReference>
<dbReference type="AlphaFoldDB" id="A0A1F5YDI0"/>
<gene>
    <name evidence="6" type="primary">vapC</name>
    <name evidence="8" type="ORF">A2Z86_09120</name>
</gene>
<dbReference type="Pfam" id="PF01850">
    <property type="entry name" value="PIN"/>
    <property type="match status" value="1"/>
</dbReference>
<organism evidence="8 9">
    <name type="scientific">Candidatus Glassbacteria bacterium GWA2_58_10</name>
    <dbReference type="NCBI Taxonomy" id="1817865"/>
    <lineage>
        <taxon>Bacteria</taxon>
        <taxon>Candidatus Glassiibacteriota</taxon>
    </lineage>
</organism>
<dbReference type="Gene3D" id="3.40.50.1010">
    <property type="entry name" value="5'-nuclease"/>
    <property type="match status" value="1"/>
</dbReference>
<comment type="caution">
    <text evidence="8">The sequence shown here is derived from an EMBL/GenBank/DDBJ whole genome shotgun (WGS) entry which is preliminary data.</text>
</comment>
<dbReference type="HAMAP" id="MF_00265">
    <property type="entry name" value="VapC_Nob1"/>
    <property type="match status" value="1"/>
</dbReference>
<dbReference type="SMART" id="SM00670">
    <property type="entry name" value="PINc"/>
    <property type="match status" value="1"/>
</dbReference>
<protein>
    <recommendedName>
        <fullName evidence="6">Ribonuclease VapC</fullName>
        <shortName evidence="6">RNase VapC</shortName>
        <ecNumber evidence="6">3.1.-.-</ecNumber>
    </recommendedName>
    <alternativeName>
        <fullName evidence="6">Toxin VapC</fullName>
    </alternativeName>
</protein>
<comment type="cofactor">
    <cofactor evidence="6">
        <name>Mg(2+)</name>
        <dbReference type="ChEBI" id="CHEBI:18420"/>
    </cofactor>
</comment>
<feature type="domain" description="PIN" evidence="7">
    <location>
        <begin position="1"/>
        <end position="120"/>
    </location>
</feature>
<dbReference type="GO" id="GO:0016787">
    <property type="term" value="F:hydrolase activity"/>
    <property type="evidence" value="ECO:0007669"/>
    <property type="project" value="UniProtKB-KW"/>
</dbReference>
<evidence type="ECO:0000313" key="8">
    <source>
        <dbReference type="EMBL" id="OGF98016.1"/>
    </source>
</evidence>
<dbReference type="PANTHER" id="PTHR42740">
    <property type="entry name" value="RIBONUCLEASE VAPC3"/>
    <property type="match status" value="1"/>
</dbReference>
<keyword evidence="4 6" id="KW-0378">Hydrolase</keyword>
<dbReference type="EC" id="3.1.-.-" evidence="6"/>
<evidence type="ECO:0000256" key="3">
    <source>
        <dbReference type="ARBA" id="ARBA00022723"/>
    </source>
</evidence>
<dbReference type="PANTHER" id="PTHR42740:SF1">
    <property type="entry name" value="RIBONUCLEASE VAPC3"/>
    <property type="match status" value="1"/>
</dbReference>
<evidence type="ECO:0000256" key="6">
    <source>
        <dbReference type="HAMAP-Rule" id="MF_00265"/>
    </source>
</evidence>
<comment type="function">
    <text evidence="6">Toxic component of a toxin-antitoxin (TA) system. An RNase.</text>
</comment>
<feature type="binding site" evidence="6">
    <location>
        <position position="5"/>
    </location>
    <ligand>
        <name>Mg(2+)</name>
        <dbReference type="ChEBI" id="CHEBI:18420"/>
    </ligand>
</feature>
<feature type="binding site" evidence="6">
    <location>
        <position position="97"/>
    </location>
    <ligand>
        <name>Mg(2+)</name>
        <dbReference type="ChEBI" id="CHEBI:18420"/>
    </ligand>
</feature>
<dbReference type="InterPro" id="IPR022907">
    <property type="entry name" value="VapC_family"/>
</dbReference>
<dbReference type="SUPFAM" id="SSF88723">
    <property type="entry name" value="PIN domain-like"/>
    <property type="match status" value="1"/>
</dbReference>
<evidence type="ECO:0000256" key="5">
    <source>
        <dbReference type="ARBA" id="ARBA00022842"/>
    </source>
</evidence>
<proteinExistence type="inferred from homology"/>
<dbReference type="GO" id="GO:0000287">
    <property type="term" value="F:magnesium ion binding"/>
    <property type="evidence" value="ECO:0007669"/>
    <property type="project" value="UniProtKB-UniRule"/>
</dbReference>
<reference evidence="8 9" key="1">
    <citation type="journal article" date="2016" name="Nat. Commun.">
        <title>Thousands of microbial genomes shed light on interconnected biogeochemical processes in an aquifer system.</title>
        <authorList>
            <person name="Anantharaman K."/>
            <person name="Brown C.T."/>
            <person name="Hug L.A."/>
            <person name="Sharon I."/>
            <person name="Castelle C.J."/>
            <person name="Probst A.J."/>
            <person name="Thomas B.C."/>
            <person name="Singh A."/>
            <person name="Wilkins M.J."/>
            <person name="Karaoz U."/>
            <person name="Brodie E.L."/>
            <person name="Williams K.H."/>
            <person name="Hubbard S.S."/>
            <person name="Banfield J.F."/>
        </authorList>
    </citation>
    <scope>NUCLEOTIDE SEQUENCE [LARGE SCALE GENOMIC DNA]</scope>
</reference>